<dbReference type="EMBL" id="KI546114">
    <property type="protein sequence ID" value="EST44678.1"/>
    <property type="molecule type" value="Genomic_DNA"/>
</dbReference>
<gene>
    <name evidence="3" type="ORF">SS50377_10053</name>
    <name evidence="2" type="ORF">SS50377_15456</name>
    <name evidence="1" type="ORF">SS50377_16081</name>
    <name evidence="4" type="ORF">SS50377_24785</name>
    <name evidence="5" type="ORF">SS50377_24796</name>
    <name evidence="6" type="ORF">SS50377_24805</name>
</gene>
<dbReference type="AlphaFoldDB" id="V6LK29"/>
<dbReference type="VEuPathDB" id="GiardiaDB:SS50377_24805"/>
<dbReference type="EMBL" id="AUWU02000005">
    <property type="protein sequence ID" value="KAH0572693.1"/>
    <property type="molecule type" value="Genomic_DNA"/>
</dbReference>
<dbReference type="Proteomes" id="UP000018208">
    <property type="component" value="Unassembled WGS sequence"/>
</dbReference>
<evidence type="ECO:0000313" key="6">
    <source>
        <dbReference type="EMBL" id="KAH0572693.1"/>
    </source>
</evidence>
<evidence type="ECO:0000313" key="5">
    <source>
        <dbReference type="EMBL" id="KAH0572684.1"/>
    </source>
</evidence>
<dbReference type="EMBL" id="AUWU02000005">
    <property type="protein sequence ID" value="KAH0572673.1"/>
    <property type="molecule type" value="Genomic_DNA"/>
</dbReference>
<protein>
    <submittedName>
        <fullName evidence="2">Uncharacterized protein</fullName>
    </submittedName>
</protein>
<evidence type="ECO:0000313" key="7">
    <source>
        <dbReference type="Proteomes" id="UP000018208"/>
    </source>
</evidence>
<proteinExistence type="predicted"/>
<sequence length="68" mass="7423">MGACAQDDFVPAAIIQHEYAAYDFAQNSAASLVSERQAQSRAGLSLSMARALVEEEQPDVHAEWDLIE</sequence>
<evidence type="ECO:0000313" key="1">
    <source>
        <dbReference type="EMBL" id="EST44123.1"/>
    </source>
</evidence>
<reference evidence="2 4" key="1">
    <citation type="journal article" date="2014" name="PLoS Genet.">
        <title>The Genome of Spironucleus salmonicida Highlights a Fish Pathogen Adapted to Fluctuating Environments.</title>
        <authorList>
            <person name="Xu F."/>
            <person name="Jerlstrom-Hultqvist J."/>
            <person name="Einarsson E."/>
            <person name="Astvaldsson A."/>
            <person name="Svard S.G."/>
            <person name="Andersson J.O."/>
        </authorList>
    </citation>
    <scope>NUCLEOTIDE SEQUENCE</scope>
    <source>
        <strain evidence="4">ATCC 50377</strain>
    </source>
</reference>
<dbReference type="VEuPathDB" id="GiardiaDB:SS50377_24785"/>
<organism evidence="2">
    <name type="scientific">Spironucleus salmonicida</name>
    <dbReference type="NCBI Taxonomy" id="348837"/>
    <lineage>
        <taxon>Eukaryota</taxon>
        <taxon>Metamonada</taxon>
        <taxon>Diplomonadida</taxon>
        <taxon>Hexamitidae</taxon>
        <taxon>Hexamitinae</taxon>
        <taxon>Spironucleus</taxon>
    </lineage>
</organism>
<dbReference type="VEuPathDB" id="GiardiaDB:SS50377_24796"/>
<keyword evidence="7" id="KW-1185">Reference proteome</keyword>
<dbReference type="EMBL" id="KI545946">
    <property type="protein sequence ID" value="EST49585.1"/>
    <property type="molecule type" value="Genomic_DNA"/>
</dbReference>
<evidence type="ECO:0000313" key="3">
    <source>
        <dbReference type="EMBL" id="EST49585.1"/>
    </source>
</evidence>
<evidence type="ECO:0000313" key="2">
    <source>
        <dbReference type="EMBL" id="EST44678.1"/>
    </source>
</evidence>
<reference evidence="4" key="2">
    <citation type="submission" date="2020-12" db="EMBL/GenBank/DDBJ databases">
        <title>New Spironucleus salmonicida genome in near-complete chromosomes.</title>
        <authorList>
            <person name="Xu F."/>
            <person name="Kurt Z."/>
            <person name="Jimenez-Gonzalez A."/>
            <person name="Astvaldsson A."/>
            <person name="Andersson J.O."/>
            <person name="Svard S.G."/>
        </authorList>
    </citation>
    <scope>NUCLEOTIDE SEQUENCE</scope>
    <source>
        <strain evidence="4">ATCC 50377</strain>
    </source>
</reference>
<accession>V6LK29</accession>
<name>V6LK29_9EUKA</name>
<dbReference type="EMBL" id="AUWU02000005">
    <property type="protein sequence ID" value="KAH0572684.1"/>
    <property type="molecule type" value="Genomic_DNA"/>
</dbReference>
<evidence type="ECO:0000313" key="4">
    <source>
        <dbReference type="EMBL" id="KAH0572673.1"/>
    </source>
</evidence>
<dbReference type="EMBL" id="KI546127">
    <property type="protein sequence ID" value="EST44123.1"/>
    <property type="molecule type" value="Genomic_DNA"/>
</dbReference>